<organism evidence="2 3">
    <name type="scientific">Paracoccus stylophorae</name>
    <dbReference type="NCBI Taxonomy" id="659350"/>
    <lineage>
        <taxon>Bacteria</taxon>
        <taxon>Pseudomonadati</taxon>
        <taxon>Pseudomonadota</taxon>
        <taxon>Alphaproteobacteria</taxon>
        <taxon>Rhodobacterales</taxon>
        <taxon>Paracoccaceae</taxon>
        <taxon>Paracoccus</taxon>
    </lineage>
</organism>
<name>A0ABY7SU02_9RHOB</name>
<dbReference type="Pfam" id="PF02627">
    <property type="entry name" value="CMD"/>
    <property type="match status" value="1"/>
</dbReference>
<sequence>MTRVVRKFTRNVPHWQPRLKPVDLRQASQEQLDALQVTPSNTKVSDYVLTLAHDVESLKVRSPLFNAIMYDKGGLGRAGRELGALAASMVNHCIYCAAVHAMRHAQIENATEVTDNLFRDGAQAQLSPRDRAIFDFAAALSECPSRATPAQMKALRDAGLDDAEVLDLILSAALFGWANRLMHVLGDPVRLDDAGQAN</sequence>
<keyword evidence="2" id="KW-0560">Oxidoreductase</keyword>
<dbReference type="Gene3D" id="1.20.1290.10">
    <property type="entry name" value="AhpD-like"/>
    <property type="match status" value="1"/>
</dbReference>
<gene>
    <name evidence="2" type="ORF">JHW45_15980</name>
</gene>
<dbReference type="RefSeq" id="WP_272858588.1">
    <property type="nucleotide sequence ID" value="NZ_CP067134.1"/>
</dbReference>
<feature type="domain" description="Carboxymuconolactone decarboxylase-like" evidence="1">
    <location>
        <begin position="62"/>
        <end position="102"/>
    </location>
</feature>
<dbReference type="InterPro" id="IPR010195">
    <property type="entry name" value="Uncharacterised_peroxidase-rel"/>
</dbReference>
<dbReference type="InterPro" id="IPR029032">
    <property type="entry name" value="AhpD-like"/>
</dbReference>
<dbReference type="InterPro" id="IPR004675">
    <property type="entry name" value="AhpD_core"/>
</dbReference>
<dbReference type="NCBIfam" id="TIGR01926">
    <property type="entry name" value="peroxid_rel"/>
    <property type="match status" value="1"/>
</dbReference>
<keyword evidence="2" id="KW-0575">Peroxidase</keyword>
<accession>A0ABY7SU02</accession>
<protein>
    <submittedName>
        <fullName evidence="2">Peroxidase-related enzyme</fullName>
    </submittedName>
</protein>
<dbReference type="InterPro" id="IPR003779">
    <property type="entry name" value="CMD-like"/>
</dbReference>
<evidence type="ECO:0000259" key="1">
    <source>
        <dbReference type="Pfam" id="PF02627"/>
    </source>
</evidence>
<evidence type="ECO:0000313" key="3">
    <source>
        <dbReference type="Proteomes" id="UP001218412"/>
    </source>
</evidence>
<reference evidence="2 3" key="1">
    <citation type="submission" date="2021-01" db="EMBL/GenBank/DDBJ databases">
        <title>Biogeographic distribution of Paracoccus.</title>
        <authorList>
            <person name="Hollensteiner J."/>
            <person name="Leineberger J."/>
            <person name="Brinkhoff T."/>
            <person name="Daniel R."/>
        </authorList>
    </citation>
    <scope>NUCLEOTIDE SEQUENCE [LARGE SCALE GENOMIC DNA]</scope>
    <source>
        <strain evidence="2 3">LMG25392</strain>
    </source>
</reference>
<dbReference type="NCBIfam" id="TIGR00778">
    <property type="entry name" value="ahpD_dom"/>
    <property type="match status" value="1"/>
</dbReference>
<dbReference type="Proteomes" id="UP001218412">
    <property type="component" value="Chromosome"/>
</dbReference>
<dbReference type="GO" id="GO:0004601">
    <property type="term" value="F:peroxidase activity"/>
    <property type="evidence" value="ECO:0007669"/>
    <property type="project" value="UniProtKB-KW"/>
</dbReference>
<keyword evidence="3" id="KW-1185">Reference proteome</keyword>
<evidence type="ECO:0000313" key="2">
    <source>
        <dbReference type="EMBL" id="WCR10532.1"/>
    </source>
</evidence>
<dbReference type="PANTHER" id="PTHR35446:SF2">
    <property type="entry name" value="CARBOXYMUCONOLACTONE DECARBOXYLASE-LIKE DOMAIN-CONTAINING PROTEIN"/>
    <property type="match status" value="1"/>
</dbReference>
<dbReference type="PANTHER" id="PTHR35446">
    <property type="entry name" value="SI:CH211-175M2.5"/>
    <property type="match status" value="1"/>
</dbReference>
<dbReference type="SUPFAM" id="SSF69118">
    <property type="entry name" value="AhpD-like"/>
    <property type="match status" value="1"/>
</dbReference>
<proteinExistence type="predicted"/>
<dbReference type="EMBL" id="CP067134">
    <property type="protein sequence ID" value="WCR10532.1"/>
    <property type="molecule type" value="Genomic_DNA"/>
</dbReference>